<dbReference type="EMBL" id="JAAALK010000283">
    <property type="protein sequence ID" value="KAG8070298.1"/>
    <property type="molecule type" value="Genomic_DNA"/>
</dbReference>
<comment type="caution">
    <text evidence="1">The sequence shown here is derived from an EMBL/GenBank/DDBJ whole genome shotgun (WGS) entry which is preliminary data.</text>
</comment>
<evidence type="ECO:0000313" key="1">
    <source>
        <dbReference type="EMBL" id="KAG8070298.1"/>
    </source>
</evidence>
<reference evidence="1" key="2">
    <citation type="submission" date="2021-02" db="EMBL/GenBank/DDBJ databases">
        <authorList>
            <person name="Kimball J.A."/>
            <person name="Haas M.W."/>
            <person name="Macchietto M."/>
            <person name="Kono T."/>
            <person name="Duquette J."/>
            <person name="Shao M."/>
        </authorList>
    </citation>
    <scope>NUCLEOTIDE SEQUENCE</scope>
    <source>
        <tissue evidence="1">Fresh leaf tissue</tissue>
    </source>
</reference>
<reference evidence="1" key="1">
    <citation type="journal article" date="2021" name="bioRxiv">
        <title>Whole Genome Assembly and Annotation of Northern Wild Rice, Zizania palustris L., Supports a Whole Genome Duplication in the Zizania Genus.</title>
        <authorList>
            <person name="Haas M."/>
            <person name="Kono T."/>
            <person name="Macchietto M."/>
            <person name="Millas R."/>
            <person name="McGilp L."/>
            <person name="Shao M."/>
            <person name="Duquette J."/>
            <person name="Hirsch C.N."/>
            <person name="Kimball J."/>
        </authorList>
    </citation>
    <scope>NUCLEOTIDE SEQUENCE</scope>
    <source>
        <tissue evidence="1">Fresh leaf tissue</tissue>
    </source>
</reference>
<organism evidence="1 2">
    <name type="scientific">Zizania palustris</name>
    <name type="common">Northern wild rice</name>
    <dbReference type="NCBI Taxonomy" id="103762"/>
    <lineage>
        <taxon>Eukaryota</taxon>
        <taxon>Viridiplantae</taxon>
        <taxon>Streptophyta</taxon>
        <taxon>Embryophyta</taxon>
        <taxon>Tracheophyta</taxon>
        <taxon>Spermatophyta</taxon>
        <taxon>Magnoliopsida</taxon>
        <taxon>Liliopsida</taxon>
        <taxon>Poales</taxon>
        <taxon>Poaceae</taxon>
        <taxon>BOP clade</taxon>
        <taxon>Oryzoideae</taxon>
        <taxon>Oryzeae</taxon>
        <taxon>Zizaniinae</taxon>
        <taxon>Zizania</taxon>
    </lineage>
</organism>
<sequence length="148" mass="15415">MRGGVCGECVGALRRAGEPFYARGGMGGDVRLDGDDTGARSGVGEGGWTRRDIARASTGEVALGAGDGPAVRAVFDVRRHGGGVPTRTAYRSEWTQAQDQRAGMRAATWLTWAVYDATATRRGLTGEVARERSEGAGAAWSGSARGRA</sequence>
<keyword evidence="2" id="KW-1185">Reference proteome</keyword>
<name>A0A8J5SW49_ZIZPA</name>
<proteinExistence type="predicted"/>
<dbReference type="Proteomes" id="UP000729402">
    <property type="component" value="Unassembled WGS sequence"/>
</dbReference>
<accession>A0A8J5SW49</accession>
<protein>
    <submittedName>
        <fullName evidence="1">Uncharacterized protein</fullName>
    </submittedName>
</protein>
<dbReference type="AlphaFoldDB" id="A0A8J5SW49"/>
<gene>
    <name evidence="1" type="ORF">GUJ93_ZPchr0006g41433</name>
</gene>
<evidence type="ECO:0000313" key="2">
    <source>
        <dbReference type="Proteomes" id="UP000729402"/>
    </source>
</evidence>